<dbReference type="SUPFAM" id="SSF52266">
    <property type="entry name" value="SGNH hydrolase"/>
    <property type="match status" value="1"/>
</dbReference>
<evidence type="ECO:0000259" key="1">
    <source>
        <dbReference type="Pfam" id="PF13472"/>
    </source>
</evidence>
<gene>
    <name evidence="2" type="ORF">SAMN05421791_102192</name>
</gene>
<dbReference type="Gene3D" id="3.40.50.1110">
    <property type="entry name" value="SGNH hydrolase"/>
    <property type="match status" value="1"/>
</dbReference>
<dbReference type="Proteomes" id="UP000199708">
    <property type="component" value="Unassembled WGS sequence"/>
</dbReference>
<feature type="domain" description="SGNH hydrolase-type esterase" evidence="1">
    <location>
        <begin position="50"/>
        <end position="161"/>
    </location>
</feature>
<proteinExistence type="predicted"/>
<evidence type="ECO:0000313" key="2">
    <source>
        <dbReference type="EMBL" id="SDG01181.1"/>
    </source>
</evidence>
<dbReference type="Pfam" id="PF13472">
    <property type="entry name" value="Lipase_GDSL_2"/>
    <property type="match status" value="1"/>
</dbReference>
<accession>A0A1G7QRM1</accession>
<evidence type="ECO:0000313" key="3">
    <source>
        <dbReference type="Proteomes" id="UP000199708"/>
    </source>
</evidence>
<dbReference type="AlphaFoldDB" id="A0A1G7QRM1"/>
<sequence>MKTLIFLGHSILSLYTKNTLGDWQIRNISKQGIIAKDGLKIAKDRSEALKNSEAVLIMFGINELYYQMKQEGVIKYLKLIVQLIQRINPEIDIILSQIIQTKETDRLKPNKIDWVNQEIINISENYHTKILTWEQMYNHSGNIASEFTIDGIHLTKAGYEIFENRLLELLKR</sequence>
<dbReference type="EMBL" id="FNCK01000002">
    <property type="protein sequence ID" value="SDG01181.1"/>
    <property type="molecule type" value="Genomic_DNA"/>
</dbReference>
<reference evidence="2 3" key="1">
    <citation type="submission" date="2016-10" db="EMBL/GenBank/DDBJ databases">
        <authorList>
            <person name="de Groot N.N."/>
        </authorList>
    </citation>
    <scope>NUCLEOTIDE SEQUENCE [LARGE SCALE GENOMIC DNA]</scope>
    <source>
        <strain evidence="2 3">ATCC BAA-466</strain>
    </source>
</reference>
<dbReference type="InterPro" id="IPR013830">
    <property type="entry name" value="SGNH_hydro"/>
</dbReference>
<dbReference type="RefSeq" id="WP_090289276.1">
    <property type="nucleotide sequence ID" value="NZ_FNCK01000002.1"/>
</dbReference>
<keyword evidence="3" id="KW-1185">Reference proteome</keyword>
<protein>
    <submittedName>
        <fullName evidence="2">Lysophospholipase L1</fullName>
    </submittedName>
</protein>
<dbReference type="OrthoDB" id="2513075at2"/>
<dbReference type="STRING" id="120956.SAMN05421791_102192"/>
<name>A0A1G7QRM1_9LACT</name>
<organism evidence="2 3">
    <name type="scientific">Facklamia miroungae</name>
    <dbReference type="NCBI Taxonomy" id="120956"/>
    <lineage>
        <taxon>Bacteria</taxon>
        <taxon>Bacillati</taxon>
        <taxon>Bacillota</taxon>
        <taxon>Bacilli</taxon>
        <taxon>Lactobacillales</taxon>
        <taxon>Aerococcaceae</taxon>
        <taxon>Facklamia</taxon>
    </lineage>
</organism>
<dbReference type="InterPro" id="IPR036514">
    <property type="entry name" value="SGNH_hydro_sf"/>
</dbReference>